<dbReference type="InterPro" id="IPR050238">
    <property type="entry name" value="DNA_Rep/Repair_Clamp_Loader"/>
</dbReference>
<dbReference type="AlphaFoldDB" id="A0A9K3GKZ9"/>
<dbReference type="InterPro" id="IPR003959">
    <property type="entry name" value="ATPase_AAA_core"/>
</dbReference>
<dbReference type="InterPro" id="IPR003593">
    <property type="entry name" value="AAA+_ATPase"/>
</dbReference>
<dbReference type="SUPFAM" id="SSF52540">
    <property type="entry name" value="P-loop containing nucleoside triphosphate hydrolases"/>
    <property type="match status" value="1"/>
</dbReference>
<proteinExistence type="inferred from homology"/>
<dbReference type="GO" id="GO:0003689">
    <property type="term" value="F:DNA clamp loader activity"/>
    <property type="evidence" value="ECO:0007669"/>
    <property type="project" value="TreeGrafter"/>
</dbReference>
<evidence type="ECO:0000256" key="4">
    <source>
        <dbReference type="ARBA" id="ARBA00022840"/>
    </source>
</evidence>
<dbReference type="OrthoDB" id="10254700at2759"/>
<dbReference type="CDD" id="cd00009">
    <property type="entry name" value="AAA"/>
    <property type="match status" value="1"/>
</dbReference>
<dbReference type="Pfam" id="PF00004">
    <property type="entry name" value="AAA"/>
    <property type="match status" value="1"/>
</dbReference>
<dbReference type="Proteomes" id="UP000265618">
    <property type="component" value="Unassembled WGS sequence"/>
</dbReference>
<evidence type="ECO:0000313" key="7">
    <source>
        <dbReference type="Proteomes" id="UP000265618"/>
    </source>
</evidence>
<dbReference type="InterPro" id="IPR047854">
    <property type="entry name" value="RFC_lid"/>
</dbReference>
<dbReference type="Gene3D" id="3.40.50.300">
    <property type="entry name" value="P-loop containing nucleotide triphosphate hydrolases"/>
    <property type="match status" value="1"/>
</dbReference>
<dbReference type="GO" id="GO:0006281">
    <property type="term" value="P:DNA repair"/>
    <property type="evidence" value="ECO:0007669"/>
    <property type="project" value="TreeGrafter"/>
</dbReference>
<keyword evidence="2" id="KW-0235">DNA replication</keyword>
<dbReference type="PANTHER" id="PTHR11669">
    <property type="entry name" value="REPLICATION FACTOR C / DNA POLYMERASE III GAMMA-TAU SUBUNIT"/>
    <property type="match status" value="1"/>
</dbReference>
<accession>A0A9K3GKZ9</accession>
<evidence type="ECO:0000256" key="1">
    <source>
        <dbReference type="ARBA" id="ARBA00005378"/>
    </source>
</evidence>
<dbReference type="GO" id="GO:0005663">
    <property type="term" value="C:DNA replication factor C complex"/>
    <property type="evidence" value="ECO:0007669"/>
    <property type="project" value="TreeGrafter"/>
</dbReference>
<protein>
    <recommendedName>
        <fullName evidence="5">AAA+ ATPase domain-containing protein</fullName>
    </recommendedName>
</protein>
<keyword evidence="7" id="KW-1185">Reference proteome</keyword>
<feature type="domain" description="AAA+ ATPase" evidence="5">
    <location>
        <begin position="42"/>
        <end position="173"/>
    </location>
</feature>
<dbReference type="SMART" id="SM00382">
    <property type="entry name" value="AAA"/>
    <property type="match status" value="1"/>
</dbReference>
<keyword evidence="3" id="KW-0547">Nucleotide-binding</keyword>
<dbReference type="GO" id="GO:0016887">
    <property type="term" value="F:ATP hydrolysis activity"/>
    <property type="evidence" value="ECO:0007669"/>
    <property type="project" value="InterPro"/>
</dbReference>
<name>A0A9K3GKZ9_9EUKA</name>
<evidence type="ECO:0000259" key="5">
    <source>
        <dbReference type="SMART" id="SM00382"/>
    </source>
</evidence>
<dbReference type="PANTHER" id="PTHR11669:SF9">
    <property type="entry name" value="REPLICATION FACTOR C SUBUNIT 5"/>
    <property type="match status" value="1"/>
</dbReference>
<gene>
    <name evidence="6" type="ORF">KIPB_007815</name>
</gene>
<comment type="similarity">
    <text evidence="1">Belongs to the activator 1 small subunits family.</text>
</comment>
<dbReference type="GO" id="GO:0005524">
    <property type="term" value="F:ATP binding"/>
    <property type="evidence" value="ECO:0007669"/>
    <property type="project" value="UniProtKB-KW"/>
</dbReference>
<reference evidence="6 7" key="1">
    <citation type="journal article" date="2018" name="PLoS ONE">
        <title>The draft genome of Kipferlia bialata reveals reductive genome evolution in fornicate parasites.</title>
        <authorList>
            <person name="Tanifuji G."/>
            <person name="Takabayashi S."/>
            <person name="Kume K."/>
            <person name="Takagi M."/>
            <person name="Nakayama T."/>
            <person name="Kamikawa R."/>
            <person name="Inagaki Y."/>
            <person name="Hashimoto T."/>
        </authorList>
    </citation>
    <scope>NUCLEOTIDE SEQUENCE [LARGE SCALE GENOMIC DNA]</scope>
    <source>
        <strain evidence="6">NY0173</strain>
    </source>
</reference>
<evidence type="ECO:0000256" key="2">
    <source>
        <dbReference type="ARBA" id="ARBA00022705"/>
    </source>
</evidence>
<dbReference type="GO" id="GO:0006261">
    <property type="term" value="P:DNA-templated DNA replication"/>
    <property type="evidence" value="ECO:0007669"/>
    <property type="project" value="TreeGrafter"/>
</dbReference>
<comment type="caution">
    <text evidence="6">The sequence shown here is derived from an EMBL/GenBank/DDBJ whole genome shotgun (WGS) entry which is preliminary data.</text>
</comment>
<dbReference type="GO" id="GO:0005634">
    <property type="term" value="C:nucleus"/>
    <property type="evidence" value="ECO:0007669"/>
    <property type="project" value="TreeGrafter"/>
</dbReference>
<evidence type="ECO:0000313" key="6">
    <source>
        <dbReference type="EMBL" id="GIQ86040.1"/>
    </source>
</evidence>
<sequence>MEVDGQAPSLPWIEKYRPQTLDDVVSHQDIVATIRRLRDAEKLPHLLLFGPAGTGKTSVIKALAHEMYGDQSAACLLELNASDDRGIDVVRDQIKTFAGSRGIFQSVSTADKHQYKLVILDEADNMTSTAQMALRRIIEQYSNTTRFCLVCNFANRLIPAIRSRCTKFRFRPLDTPAVVSMINRVVSEESLTMGPGAVAALASLSRGDMRHALNVLQAASMQASEVTIDTIYAVTGNLPPDVAASLEVTLFNQDYGSGVRAVNGLLERGYALRDICADLGERVMGLKCPPIAKAHVLKEHSLYMY</sequence>
<dbReference type="Gene3D" id="1.10.8.60">
    <property type="match status" value="1"/>
</dbReference>
<organism evidence="6 7">
    <name type="scientific">Kipferlia bialata</name>
    <dbReference type="NCBI Taxonomy" id="797122"/>
    <lineage>
        <taxon>Eukaryota</taxon>
        <taxon>Metamonada</taxon>
        <taxon>Carpediemonas-like organisms</taxon>
        <taxon>Kipferlia</taxon>
    </lineage>
</organism>
<evidence type="ECO:0000256" key="3">
    <source>
        <dbReference type="ARBA" id="ARBA00022741"/>
    </source>
</evidence>
<dbReference type="CDD" id="cd18140">
    <property type="entry name" value="HLD_clamp_RFC"/>
    <property type="match status" value="1"/>
</dbReference>
<keyword evidence="4" id="KW-0067">ATP-binding</keyword>
<dbReference type="EMBL" id="BDIP01002279">
    <property type="protein sequence ID" value="GIQ86040.1"/>
    <property type="molecule type" value="Genomic_DNA"/>
</dbReference>
<dbReference type="InterPro" id="IPR027417">
    <property type="entry name" value="P-loop_NTPase"/>
</dbReference>
<dbReference type="FunFam" id="3.40.50.300:FF:000129">
    <property type="entry name" value="Replication factor C subunit 5"/>
    <property type="match status" value="1"/>
</dbReference>